<sequence>MFPTHRPAVLLPPLSLLAPSPPPVSPSPERSASSLALLIASTDERPPPSPTPRPLPDVIDLCNDDDKTNLLEPYTPLTLPIAPNHKFDSDPSPLFDILDFYFNGFVDDLAPPVPQSSPVPPPPTSSRIEDDTQPNEGVNTSSSVFNAHNDGEKEDETFFAPIPAPKTATPTATPIRYPPLFPSRALEMPRDPDEVMPIMCNREEIHPITQDTQHSGTTIDITTPHALHRQLRTPHPERQIPHMPLGPSAPINTDSSPTEDRQTALRHRIEDWRAQVITELSRQLRHPDPISTIQRATDNLWSPLDPRNYAYDYDYEDMCRED</sequence>
<organism evidence="2 3">
    <name type="scientific">Lactarius akahatsu</name>
    <dbReference type="NCBI Taxonomy" id="416441"/>
    <lineage>
        <taxon>Eukaryota</taxon>
        <taxon>Fungi</taxon>
        <taxon>Dikarya</taxon>
        <taxon>Basidiomycota</taxon>
        <taxon>Agaricomycotina</taxon>
        <taxon>Agaricomycetes</taxon>
        <taxon>Russulales</taxon>
        <taxon>Russulaceae</taxon>
        <taxon>Lactarius</taxon>
    </lineage>
</organism>
<evidence type="ECO:0000313" key="3">
    <source>
        <dbReference type="Proteomes" id="UP001201163"/>
    </source>
</evidence>
<evidence type="ECO:0000313" key="2">
    <source>
        <dbReference type="EMBL" id="KAH8985813.1"/>
    </source>
</evidence>
<name>A0AAD4QB14_9AGAM</name>
<keyword evidence="3" id="KW-1185">Reference proteome</keyword>
<feature type="region of interest" description="Disordered" evidence="1">
    <location>
        <begin position="111"/>
        <end position="149"/>
    </location>
</feature>
<feature type="compositionally biased region" description="Polar residues" evidence="1">
    <location>
        <begin position="134"/>
        <end position="146"/>
    </location>
</feature>
<proteinExistence type="predicted"/>
<feature type="compositionally biased region" description="Low complexity" evidence="1">
    <location>
        <begin position="27"/>
        <end position="41"/>
    </location>
</feature>
<dbReference type="AlphaFoldDB" id="A0AAD4QB14"/>
<reference evidence="2" key="1">
    <citation type="submission" date="2022-01" db="EMBL/GenBank/DDBJ databases">
        <title>Comparative genomics reveals a dynamic genome evolution in the ectomycorrhizal milk-cap (Lactarius) mushrooms.</title>
        <authorList>
            <consortium name="DOE Joint Genome Institute"/>
            <person name="Lebreton A."/>
            <person name="Tang N."/>
            <person name="Kuo A."/>
            <person name="LaButti K."/>
            <person name="Drula E."/>
            <person name="Barry K."/>
            <person name="Clum A."/>
            <person name="Lipzen A."/>
            <person name="Mousain D."/>
            <person name="Ng V."/>
            <person name="Wang R."/>
            <person name="Wang X."/>
            <person name="Dai Y."/>
            <person name="Henrissat B."/>
            <person name="Grigoriev I.V."/>
            <person name="Guerin-Laguette A."/>
            <person name="Yu F."/>
            <person name="Martin F.M."/>
        </authorList>
    </citation>
    <scope>NUCLEOTIDE SEQUENCE</scope>
    <source>
        <strain evidence="2">QP</strain>
    </source>
</reference>
<protein>
    <submittedName>
        <fullName evidence="2">Uncharacterized protein</fullName>
    </submittedName>
</protein>
<dbReference type="EMBL" id="JAKELL010000060">
    <property type="protein sequence ID" value="KAH8985813.1"/>
    <property type="molecule type" value="Genomic_DNA"/>
</dbReference>
<feature type="region of interest" description="Disordered" evidence="1">
    <location>
        <begin position="13"/>
        <end position="57"/>
    </location>
</feature>
<comment type="caution">
    <text evidence="2">The sequence shown here is derived from an EMBL/GenBank/DDBJ whole genome shotgun (WGS) entry which is preliminary data.</text>
</comment>
<dbReference type="PRINTS" id="PR01217">
    <property type="entry name" value="PRICHEXTENSN"/>
</dbReference>
<feature type="compositionally biased region" description="Pro residues" evidence="1">
    <location>
        <begin position="111"/>
        <end position="124"/>
    </location>
</feature>
<feature type="region of interest" description="Disordered" evidence="1">
    <location>
        <begin position="239"/>
        <end position="259"/>
    </location>
</feature>
<accession>A0AAD4QB14</accession>
<gene>
    <name evidence="2" type="ORF">EDB92DRAFT_2026799</name>
</gene>
<evidence type="ECO:0000256" key="1">
    <source>
        <dbReference type="SAM" id="MobiDB-lite"/>
    </source>
</evidence>
<dbReference type="Proteomes" id="UP001201163">
    <property type="component" value="Unassembled WGS sequence"/>
</dbReference>